<dbReference type="PANTHER" id="PTHR21310">
    <property type="entry name" value="AMINOGLYCOSIDE PHOSPHOTRANSFERASE-RELATED-RELATED"/>
    <property type="match status" value="1"/>
</dbReference>
<evidence type="ECO:0000259" key="1">
    <source>
        <dbReference type="Pfam" id="PF01636"/>
    </source>
</evidence>
<dbReference type="AlphaFoldDB" id="A0A1U6HUU6"/>
<dbReference type="Gene3D" id="3.30.200.20">
    <property type="entry name" value="Phosphorylase Kinase, domain 1"/>
    <property type="match status" value="1"/>
</dbReference>
<dbReference type="EMBL" id="FVZE01000003">
    <property type="protein sequence ID" value="SLJ99587.1"/>
    <property type="molecule type" value="Genomic_DNA"/>
</dbReference>
<keyword evidence="2" id="KW-0808">Transferase</keyword>
<organism evidence="2 3">
    <name type="scientific">Novosphingobium mathurense</name>
    <dbReference type="NCBI Taxonomy" id="428990"/>
    <lineage>
        <taxon>Bacteria</taxon>
        <taxon>Pseudomonadati</taxon>
        <taxon>Pseudomonadota</taxon>
        <taxon>Alphaproteobacteria</taxon>
        <taxon>Sphingomonadales</taxon>
        <taxon>Sphingomonadaceae</taxon>
        <taxon>Novosphingobium</taxon>
    </lineage>
</organism>
<name>A0A1U6HUU6_9SPHN</name>
<dbReference type="Gene3D" id="3.90.1200.10">
    <property type="match status" value="1"/>
</dbReference>
<feature type="domain" description="Aminoglycoside phosphotransferase" evidence="1">
    <location>
        <begin position="22"/>
        <end position="250"/>
    </location>
</feature>
<dbReference type="InterPro" id="IPR002575">
    <property type="entry name" value="Aminoglycoside_PTrfase"/>
</dbReference>
<sequence length="332" mass="35975">MTADIEHALAQCAGAAATIANLKRLTGGASLETWAYDEVSGRDVRPLILRRRRAGDGTVFETSLPLATEAALLALAAEAGVPVAKPIYGCDMLSELGEAYVMERVEGVTLGRKIVASEEFAPARLVLGRQCGAALARIHAISTDRAPVLERLDAAASLDRYEAIYRKGEHVRPVIEAAVAWLRDTIPAPVEPVLVHGDFRNGNLIVDPACGLVAVLDWELAHSGDPAEDLGWLCVNSWRFGETSLQVGGFAPLDELFCGYEQAGGKAPSIERIRWWQAMGTLKWATVTMMMYRTFASGESRSVERAVIGRRLSECEVDLLALMDEDLKEQAA</sequence>
<reference evidence="3" key="1">
    <citation type="submission" date="2017-02" db="EMBL/GenBank/DDBJ databases">
        <authorList>
            <person name="Varghese N."/>
            <person name="Submissions S."/>
        </authorList>
    </citation>
    <scope>NUCLEOTIDE SEQUENCE [LARGE SCALE GENOMIC DNA]</scope>
    <source>
        <strain evidence="3">SM117</strain>
    </source>
</reference>
<dbReference type="STRING" id="428990.SAMN06295987_103121"/>
<protein>
    <submittedName>
        <fullName evidence="2">Predicted kinase, aminoglycoside phosphotransferase (APT) family</fullName>
    </submittedName>
</protein>
<proteinExistence type="predicted"/>
<dbReference type="Proteomes" id="UP000190989">
    <property type="component" value="Unassembled WGS sequence"/>
</dbReference>
<dbReference type="InterPro" id="IPR051678">
    <property type="entry name" value="AGP_Transferase"/>
</dbReference>
<dbReference type="PANTHER" id="PTHR21310:SF57">
    <property type="entry name" value="BLR2944 PROTEIN"/>
    <property type="match status" value="1"/>
</dbReference>
<dbReference type="InterPro" id="IPR041726">
    <property type="entry name" value="ACAD10_11_N"/>
</dbReference>
<keyword evidence="2" id="KW-0418">Kinase</keyword>
<dbReference type="InterPro" id="IPR011009">
    <property type="entry name" value="Kinase-like_dom_sf"/>
</dbReference>
<gene>
    <name evidence="2" type="ORF">SAMN06295987_103121</name>
</gene>
<evidence type="ECO:0000313" key="2">
    <source>
        <dbReference type="EMBL" id="SLJ99587.1"/>
    </source>
</evidence>
<dbReference type="RefSeq" id="WP_079730481.1">
    <property type="nucleotide sequence ID" value="NZ_FVZE01000003.1"/>
</dbReference>
<dbReference type="CDD" id="cd05154">
    <property type="entry name" value="ACAD10_11_N-like"/>
    <property type="match status" value="1"/>
</dbReference>
<keyword evidence="3" id="KW-1185">Reference proteome</keyword>
<dbReference type="SUPFAM" id="SSF56112">
    <property type="entry name" value="Protein kinase-like (PK-like)"/>
    <property type="match status" value="1"/>
</dbReference>
<evidence type="ECO:0000313" key="3">
    <source>
        <dbReference type="Proteomes" id="UP000190989"/>
    </source>
</evidence>
<dbReference type="Pfam" id="PF01636">
    <property type="entry name" value="APH"/>
    <property type="match status" value="1"/>
</dbReference>
<accession>A0A1U6HUU6</accession>
<dbReference type="GO" id="GO:0016301">
    <property type="term" value="F:kinase activity"/>
    <property type="evidence" value="ECO:0007669"/>
    <property type="project" value="UniProtKB-KW"/>
</dbReference>